<name>A0ABN9PSK8_9DINO</name>
<dbReference type="EMBL" id="CAUYUJ010001481">
    <property type="protein sequence ID" value="CAK0796139.1"/>
    <property type="molecule type" value="Genomic_DNA"/>
</dbReference>
<evidence type="ECO:0000313" key="2">
    <source>
        <dbReference type="EMBL" id="CAK0796139.1"/>
    </source>
</evidence>
<comment type="caution">
    <text evidence="2">The sequence shown here is derived from an EMBL/GenBank/DDBJ whole genome shotgun (WGS) entry which is preliminary data.</text>
</comment>
<evidence type="ECO:0000313" key="3">
    <source>
        <dbReference type="Proteomes" id="UP001189429"/>
    </source>
</evidence>
<keyword evidence="3" id="KW-1185">Reference proteome</keyword>
<accession>A0ABN9PSK8</accession>
<evidence type="ECO:0000256" key="1">
    <source>
        <dbReference type="SAM" id="MobiDB-lite"/>
    </source>
</evidence>
<organism evidence="2 3">
    <name type="scientific">Prorocentrum cordatum</name>
    <dbReference type="NCBI Taxonomy" id="2364126"/>
    <lineage>
        <taxon>Eukaryota</taxon>
        <taxon>Sar</taxon>
        <taxon>Alveolata</taxon>
        <taxon>Dinophyceae</taxon>
        <taxon>Prorocentrales</taxon>
        <taxon>Prorocentraceae</taxon>
        <taxon>Prorocentrum</taxon>
    </lineage>
</organism>
<feature type="region of interest" description="Disordered" evidence="1">
    <location>
        <begin position="30"/>
        <end position="68"/>
    </location>
</feature>
<gene>
    <name evidence="2" type="ORF">PCOR1329_LOCUS5598</name>
</gene>
<dbReference type="Proteomes" id="UP001189429">
    <property type="component" value="Unassembled WGS sequence"/>
</dbReference>
<reference evidence="2" key="1">
    <citation type="submission" date="2023-10" db="EMBL/GenBank/DDBJ databases">
        <authorList>
            <person name="Chen Y."/>
            <person name="Shah S."/>
            <person name="Dougan E. K."/>
            <person name="Thang M."/>
            <person name="Chan C."/>
        </authorList>
    </citation>
    <scope>NUCLEOTIDE SEQUENCE [LARGE SCALE GENOMIC DNA]</scope>
</reference>
<sequence>MYRNLRPAALNMFLVPGLHLSTSKSRCLLTSSKGAKPRPPELEHCGVTGHRIGSMSSSSTSADGESLRAFSPPDGSMCELLGADQDEASDSVVVEPCEPTVMDQCGPPLPCSSVVVRSSVGAPALGTAVPCEAGAVDDSEPPSPFGSILVRTVRQPATQPERRRGWAAEAQAVEVYEVGAAGHREPDSPFDSMLLRAQRQNAFTRSVLVPAAA</sequence>
<protein>
    <submittedName>
        <fullName evidence="2">Uncharacterized protein</fullName>
    </submittedName>
</protein>
<proteinExistence type="predicted"/>